<dbReference type="RefSeq" id="WP_305909302.1">
    <property type="nucleotide sequence ID" value="NZ_CP157743.1"/>
</dbReference>
<keyword evidence="2" id="KW-1133">Transmembrane helix</keyword>
<reference evidence="3 4" key="1">
    <citation type="journal article" date="2024" name="Microbiology">
        <title>Methylomarinum rosea sp. nov., a novel halophilic methanotrophic bacterium from the hypersaline Lake Elton.</title>
        <authorList>
            <person name="Suleimanov R.Z."/>
            <person name="Oshkin I.Y."/>
            <person name="Danilova O.V."/>
            <person name="Suzina N.E."/>
            <person name="Dedysh S.N."/>
        </authorList>
    </citation>
    <scope>NUCLEOTIDE SEQUENCE [LARGE SCALE GENOMIC DNA]</scope>
    <source>
        <strain evidence="3 4">Ch1-1</strain>
    </source>
</reference>
<evidence type="ECO:0000256" key="2">
    <source>
        <dbReference type="SAM" id="Phobius"/>
    </source>
</evidence>
<dbReference type="EMBL" id="CP157743">
    <property type="protein sequence ID" value="XBS21700.1"/>
    <property type="molecule type" value="Genomic_DNA"/>
</dbReference>
<evidence type="ECO:0000256" key="1">
    <source>
        <dbReference type="SAM" id="MobiDB-lite"/>
    </source>
</evidence>
<feature type="compositionally biased region" description="Polar residues" evidence="1">
    <location>
        <begin position="119"/>
        <end position="137"/>
    </location>
</feature>
<protein>
    <submittedName>
        <fullName evidence="3">Uncharacterized protein</fullName>
    </submittedName>
</protein>
<feature type="compositionally biased region" description="Basic and acidic residues" evidence="1">
    <location>
        <begin position="141"/>
        <end position="159"/>
    </location>
</feature>
<keyword evidence="2" id="KW-0472">Membrane</keyword>
<name>A0AAU7NXC0_9GAMM</name>
<accession>A0AAU7NXC0</accession>
<feature type="region of interest" description="Disordered" evidence="1">
    <location>
        <begin position="119"/>
        <end position="160"/>
    </location>
</feature>
<proteinExistence type="predicted"/>
<sequence length="223" mass="24590">MKTKKHLQILLIVITFMLGGLVLAGEELIEQASNQSIEAAVEQDIASKAAASAKTFRKIVIAKATLESPAKSSTNSAITPARYREMLANKQDVSMLNFLPFLIVALGWFLFKDESATAQRQTEESQPQTAKIRQTAITAAESKDKGARPEPQSTEEKGEQAMLDLAKSATRCQAETAKGSRCSRTGNLETIVITLKNRLYRFATCKQHNKDGFKPHPKVLKKR</sequence>
<keyword evidence="2" id="KW-0812">Transmembrane</keyword>
<feature type="transmembrane region" description="Helical" evidence="2">
    <location>
        <begin position="93"/>
        <end position="111"/>
    </location>
</feature>
<gene>
    <name evidence="3" type="ORF">Q9L42_006135</name>
</gene>
<keyword evidence="4" id="KW-1185">Reference proteome</keyword>
<evidence type="ECO:0000313" key="3">
    <source>
        <dbReference type="EMBL" id="XBS21700.1"/>
    </source>
</evidence>
<dbReference type="KEGG" id="mech:Q9L42_006135"/>
<dbReference type="Proteomes" id="UP001225378">
    <property type="component" value="Chromosome"/>
</dbReference>
<organism evidence="3 4">
    <name type="scientific">Methylomarinum roseum</name>
    <dbReference type="NCBI Taxonomy" id="3067653"/>
    <lineage>
        <taxon>Bacteria</taxon>
        <taxon>Pseudomonadati</taxon>
        <taxon>Pseudomonadota</taxon>
        <taxon>Gammaproteobacteria</taxon>
        <taxon>Methylococcales</taxon>
        <taxon>Methylococcaceae</taxon>
        <taxon>Methylomarinum</taxon>
    </lineage>
</organism>
<evidence type="ECO:0000313" key="4">
    <source>
        <dbReference type="Proteomes" id="UP001225378"/>
    </source>
</evidence>
<dbReference type="AlphaFoldDB" id="A0AAU7NXC0"/>